<sequence>MRTLIYLCLVATTFFVVQASPVAQGQPHNDVKVRWENQKGEEDNELRMVETTSDDEAYIHDVNLAHYQLAKPDHPVPTVVIDQTAQKADGSHDANELKRKKRWFFGRPGANKQDMMGWLNKYGGDQGRVIIFQDDAPYTKGEYNSHSREYTDGHYYDIYVGPRGHWKNQGDGGWANWAFRGNSERNKKDVWF</sequence>
<evidence type="ECO:0000313" key="4">
    <source>
        <dbReference type="Proteomes" id="UP000663844"/>
    </source>
</evidence>
<keyword evidence="1" id="KW-0732">Signal</keyword>
<feature type="signal peptide" evidence="1">
    <location>
        <begin position="1"/>
        <end position="19"/>
    </location>
</feature>
<gene>
    <name evidence="2" type="ORF">JYZ213_LOCUS3996</name>
    <name evidence="3" type="ORF">OXD698_LOCUS23039</name>
</gene>
<dbReference type="AlphaFoldDB" id="A0A819GDW4"/>
<name>A0A819GDW4_9BILA</name>
<dbReference type="EMBL" id="CAJNOG010000022">
    <property type="protein sequence ID" value="CAF0777846.1"/>
    <property type="molecule type" value="Genomic_DNA"/>
</dbReference>
<dbReference type="EMBL" id="CAJOAZ010002012">
    <property type="protein sequence ID" value="CAF3883802.1"/>
    <property type="molecule type" value="Genomic_DNA"/>
</dbReference>
<evidence type="ECO:0000313" key="2">
    <source>
        <dbReference type="EMBL" id="CAF0777846.1"/>
    </source>
</evidence>
<evidence type="ECO:0000256" key="1">
    <source>
        <dbReference type="SAM" id="SignalP"/>
    </source>
</evidence>
<evidence type="ECO:0000313" key="3">
    <source>
        <dbReference type="EMBL" id="CAF3883802.1"/>
    </source>
</evidence>
<comment type="caution">
    <text evidence="3">The sequence shown here is derived from an EMBL/GenBank/DDBJ whole genome shotgun (WGS) entry which is preliminary data.</text>
</comment>
<dbReference type="Proteomes" id="UP000663844">
    <property type="component" value="Unassembled WGS sequence"/>
</dbReference>
<dbReference type="Proteomes" id="UP000663845">
    <property type="component" value="Unassembled WGS sequence"/>
</dbReference>
<reference evidence="3" key="1">
    <citation type="submission" date="2021-02" db="EMBL/GenBank/DDBJ databases">
        <authorList>
            <person name="Nowell W R."/>
        </authorList>
    </citation>
    <scope>NUCLEOTIDE SEQUENCE</scope>
</reference>
<feature type="chain" id="PRO_5036235177" evidence="1">
    <location>
        <begin position="20"/>
        <end position="192"/>
    </location>
</feature>
<protein>
    <submittedName>
        <fullName evidence="3">Uncharacterized protein</fullName>
    </submittedName>
</protein>
<organism evidence="3 4">
    <name type="scientific">Adineta steineri</name>
    <dbReference type="NCBI Taxonomy" id="433720"/>
    <lineage>
        <taxon>Eukaryota</taxon>
        <taxon>Metazoa</taxon>
        <taxon>Spiralia</taxon>
        <taxon>Gnathifera</taxon>
        <taxon>Rotifera</taxon>
        <taxon>Eurotatoria</taxon>
        <taxon>Bdelloidea</taxon>
        <taxon>Adinetida</taxon>
        <taxon>Adinetidae</taxon>
        <taxon>Adineta</taxon>
    </lineage>
</organism>
<accession>A0A819GDW4</accession>
<proteinExistence type="predicted"/>